<dbReference type="InterPro" id="IPR002893">
    <property type="entry name" value="Znf_MYND"/>
</dbReference>
<keyword evidence="5" id="KW-0812">Transmembrane</keyword>
<reference evidence="7" key="1">
    <citation type="journal article" date="2020" name="Nature">
        <title>Giant virus diversity and host interactions through global metagenomics.</title>
        <authorList>
            <person name="Schulz F."/>
            <person name="Roux S."/>
            <person name="Paez-Espino D."/>
            <person name="Jungbluth S."/>
            <person name="Walsh D.A."/>
            <person name="Denef V.J."/>
            <person name="McMahon K.D."/>
            <person name="Konstantinidis K.T."/>
            <person name="Eloe-Fadrosh E.A."/>
            <person name="Kyrpides N.C."/>
            <person name="Woyke T."/>
        </authorList>
    </citation>
    <scope>NUCLEOTIDE SEQUENCE</scope>
    <source>
        <strain evidence="7">GVMAG-M-3300023184-186</strain>
    </source>
</reference>
<protein>
    <recommendedName>
        <fullName evidence="6">MYND-type domain-containing protein</fullName>
    </recommendedName>
</protein>
<dbReference type="GO" id="GO:0008270">
    <property type="term" value="F:zinc ion binding"/>
    <property type="evidence" value="ECO:0007669"/>
    <property type="project" value="UniProtKB-KW"/>
</dbReference>
<evidence type="ECO:0000313" key="7">
    <source>
        <dbReference type="EMBL" id="QHT86521.1"/>
    </source>
</evidence>
<sequence>MEKRIGPKIGQFSGVIYYALRSCTLYISLIWNGLILFQNVKMNGMEWNMYCNIAFDIERACSGCGYDSYRDQLQQSIDTVNTIIRNISMNSELGTNIASSGVRCEILISDLNQLIVNTIILIYFGEVENNEQCGFLIQCGNQIYGSDESNFSKEVLSKRFLDYLKLIEDAPFVCICCNKRSGNSMCTCECGLATYCNKECQLSDWKNHKSLCPKSTKNKAKAEAEARARARARAKIEADAKAEAEAEARAKAEAEAEAEARAKTKTKVEARENDISELNPILCSNLDCINIGSLQCVKCKCTKYCSRECQKQNWKKHKKICIIKSNTDSNSDSSQNQAEF</sequence>
<dbReference type="Pfam" id="PF01753">
    <property type="entry name" value="zf-MYND"/>
    <property type="match status" value="2"/>
</dbReference>
<feature type="coiled-coil region" evidence="4">
    <location>
        <begin position="227"/>
        <end position="273"/>
    </location>
</feature>
<dbReference type="AlphaFoldDB" id="A0A6C0I0I4"/>
<dbReference type="EMBL" id="MN740070">
    <property type="protein sequence ID" value="QHT86521.1"/>
    <property type="molecule type" value="Genomic_DNA"/>
</dbReference>
<evidence type="ECO:0000256" key="5">
    <source>
        <dbReference type="SAM" id="Phobius"/>
    </source>
</evidence>
<evidence type="ECO:0000256" key="1">
    <source>
        <dbReference type="ARBA" id="ARBA00022723"/>
    </source>
</evidence>
<keyword evidence="5" id="KW-0472">Membrane</keyword>
<dbReference type="SUPFAM" id="SSF144232">
    <property type="entry name" value="HIT/MYND zinc finger-like"/>
    <property type="match status" value="2"/>
</dbReference>
<name>A0A6C0I0I4_9ZZZZ</name>
<accession>A0A6C0I0I4</accession>
<keyword evidence="2" id="KW-0863">Zinc-finger</keyword>
<keyword evidence="3" id="KW-0862">Zinc</keyword>
<proteinExistence type="predicted"/>
<dbReference type="PROSITE" id="PS50865">
    <property type="entry name" value="ZF_MYND_2"/>
    <property type="match status" value="2"/>
</dbReference>
<evidence type="ECO:0000256" key="2">
    <source>
        <dbReference type="ARBA" id="ARBA00022771"/>
    </source>
</evidence>
<organism evidence="7">
    <name type="scientific">viral metagenome</name>
    <dbReference type="NCBI Taxonomy" id="1070528"/>
    <lineage>
        <taxon>unclassified sequences</taxon>
        <taxon>metagenomes</taxon>
        <taxon>organismal metagenomes</taxon>
    </lineage>
</organism>
<keyword evidence="1" id="KW-0479">Metal-binding</keyword>
<keyword evidence="4" id="KW-0175">Coiled coil</keyword>
<feature type="domain" description="MYND-type" evidence="6">
    <location>
        <begin position="174"/>
        <end position="212"/>
    </location>
</feature>
<feature type="transmembrane region" description="Helical" evidence="5">
    <location>
        <begin position="15"/>
        <end position="37"/>
    </location>
</feature>
<evidence type="ECO:0000256" key="3">
    <source>
        <dbReference type="ARBA" id="ARBA00022833"/>
    </source>
</evidence>
<feature type="domain" description="MYND-type" evidence="6">
    <location>
        <begin position="283"/>
        <end position="321"/>
    </location>
</feature>
<dbReference type="PROSITE" id="PS01360">
    <property type="entry name" value="ZF_MYND_1"/>
    <property type="match status" value="2"/>
</dbReference>
<evidence type="ECO:0000256" key="4">
    <source>
        <dbReference type="SAM" id="Coils"/>
    </source>
</evidence>
<dbReference type="Gene3D" id="6.10.140.2220">
    <property type="match status" value="2"/>
</dbReference>
<evidence type="ECO:0000259" key="6">
    <source>
        <dbReference type="PROSITE" id="PS50865"/>
    </source>
</evidence>
<keyword evidence="5" id="KW-1133">Transmembrane helix</keyword>